<organism evidence="1 2">
    <name type="scientific">Limimaricola cinnabarinus</name>
    <dbReference type="NCBI Taxonomy" id="1125964"/>
    <lineage>
        <taxon>Bacteria</taxon>
        <taxon>Pseudomonadati</taxon>
        <taxon>Pseudomonadota</taxon>
        <taxon>Alphaproteobacteria</taxon>
        <taxon>Rhodobacterales</taxon>
        <taxon>Paracoccaceae</taxon>
        <taxon>Limimaricola</taxon>
    </lineage>
</organism>
<dbReference type="OrthoDB" id="9810372at2"/>
<dbReference type="GO" id="GO:0019262">
    <property type="term" value="P:N-acetylneuraminate catabolic process"/>
    <property type="evidence" value="ECO:0007669"/>
    <property type="project" value="TreeGrafter"/>
</dbReference>
<dbReference type="Pfam" id="PF00480">
    <property type="entry name" value="ROK"/>
    <property type="match status" value="1"/>
</dbReference>
<evidence type="ECO:0000313" key="2">
    <source>
        <dbReference type="Proteomes" id="UP000221860"/>
    </source>
</evidence>
<dbReference type="Gene3D" id="3.30.420.40">
    <property type="match status" value="2"/>
</dbReference>
<name>A0A2G1MHV2_9RHOB</name>
<dbReference type="EMBL" id="NQWH01000008">
    <property type="protein sequence ID" value="PHP28220.1"/>
    <property type="molecule type" value="Genomic_DNA"/>
</dbReference>
<dbReference type="Proteomes" id="UP000221860">
    <property type="component" value="Unassembled WGS sequence"/>
</dbReference>
<keyword evidence="2" id="KW-1185">Reference proteome</keyword>
<dbReference type="GO" id="GO:0009384">
    <property type="term" value="F:N-acylmannosamine kinase activity"/>
    <property type="evidence" value="ECO:0007669"/>
    <property type="project" value="TreeGrafter"/>
</dbReference>
<accession>A0A2G1MHV2</accession>
<comment type="caution">
    <text evidence="1">The sequence shown here is derived from an EMBL/GenBank/DDBJ whole genome shotgun (WGS) entry which is preliminary data.</text>
</comment>
<proteinExistence type="predicted"/>
<protein>
    <recommendedName>
        <fullName evidence="3">N-acetylmannosamine-6-phosphate 2-epimerase</fullName>
    </recommendedName>
</protein>
<gene>
    <name evidence="1" type="ORF">CJ301_07550</name>
</gene>
<dbReference type="InterPro" id="IPR000600">
    <property type="entry name" value="ROK"/>
</dbReference>
<dbReference type="PANTHER" id="PTHR18964:SF169">
    <property type="entry name" value="N-ACETYLMANNOSAMINE KINASE"/>
    <property type="match status" value="1"/>
</dbReference>
<reference evidence="1 2" key="1">
    <citation type="submission" date="2017-08" db="EMBL/GenBank/DDBJ databases">
        <title>Draft Genome Sequence of Loktanella cinnabarina Strain XM1, Isolated from Coastal Surface Water.</title>
        <authorList>
            <person name="Ma R."/>
            <person name="Wang J."/>
            <person name="Wang Q."/>
            <person name="Ma Z."/>
            <person name="Li J."/>
            <person name="Chen L."/>
        </authorList>
    </citation>
    <scope>NUCLEOTIDE SEQUENCE [LARGE SCALE GENOMIC DNA]</scope>
    <source>
        <strain evidence="1 2">XM1</strain>
    </source>
</reference>
<dbReference type="AlphaFoldDB" id="A0A2G1MHV2"/>
<sequence length="282" mass="28733">MSGPVLAIDQGGTKLLCALVEEGHVLDQATLPTDRDAGPEAWLEAAAGLAARWEGRYDRVGIAVTGRVSDGLWSALNPGTLAIPADTPYAAMAEARLRRPVTLANDAQAAAWGEHLHGAGAGQDMIYLTISTGIGGGIVTGGRLLSGRGGLAGHAGQMRGLSPEKGPLEDRMSGRWIARAAREVGHDTDARGVFSAARAGEGWAEEIVSTAAARAAALCADLQMLIDPPRIVIGGGVGLAPGFLDRIRAALSPLPAALRPELRTAELGGAAGIIGIAGLARA</sequence>
<evidence type="ECO:0000313" key="1">
    <source>
        <dbReference type="EMBL" id="PHP28220.1"/>
    </source>
</evidence>
<dbReference type="RefSeq" id="WP_099275927.1">
    <property type="nucleotide sequence ID" value="NZ_KZ304955.1"/>
</dbReference>
<dbReference type="PANTHER" id="PTHR18964">
    <property type="entry name" value="ROK (REPRESSOR, ORF, KINASE) FAMILY"/>
    <property type="match status" value="1"/>
</dbReference>
<dbReference type="SUPFAM" id="SSF53067">
    <property type="entry name" value="Actin-like ATPase domain"/>
    <property type="match status" value="1"/>
</dbReference>
<dbReference type="InterPro" id="IPR043129">
    <property type="entry name" value="ATPase_NBD"/>
</dbReference>
<evidence type="ECO:0008006" key="3">
    <source>
        <dbReference type="Google" id="ProtNLM"/>
    </source>
</evidence>